<proteinExistence type="predicted"/>
<reference evidence="2" key="1">
    <citation type="submission" date="2022-11" db="UniProtKB">
        <authorList>
            <consortium name="WormBaseParasite"/>
        </authorList>
    </citation>
    <scope>IDENTIFICATION</scope>
</reference>
<sequence>MSLVSTNLSGDAYLNYLFSGLVEIPAYIFSPILMNRIGRKKTVIVTHFFTAAVLFPLIFIPLEYKIAYMVFWLLGKLGISVCFISLFVYGAEIFPTIVRNTCMGTASFFGNIGGMLSFQTQYLAQINPVLPVAFYSFISFAGGLITFAFPETHQHRHIN</sequence>
<accession>A0AC35EVC3</accession>
<evidence type="ECO:0000313" key="2">
    <source>
        <dbReference type="WBParaSite" id="PS1159_v2.g10407.t1"/>
    </source>
</evidence>
<protein>
    <submittedName>
        <fullName evidence="2">Major facilitator superfamily (MFS) profile domain-containing protein</fullName>
    </submittedName>
</protein>
<name>A0AC35EVC3_9BILA</name>
<dbReference type="WBParaSite" id="PS1159_v2.g10407.t1">
    <property type="protein sequence ID" value="PS1159_v2.g10407.t1"/>
    <property type="gene ID" value="PS1159_v2.g10407"/>
</dbReference>
<organism evidence="1 2">
    <name type="scientific">Panagrolaimus sp. PS1159</name>
    <dbReference type="NCBI Taxonomy" id="55785"/>
    <lineage>
        <taxon>Eukaryota</taxon>
        <taxon>Metazoa</taxon>
        <taxon>Ecdysozoa</taxon>
        <taxon>Nematoda</taxon>
        <taxon>Chromadorea</taxon>
        <taxon>Rhabditida</taxon>
        <taxon>Tylenchina</taxon>
        <taxon>Panagrolaimomorpha</taxon>
        <taxon>Panagrolaimoidea</taxon>
        <taxon>Panagrolaimidae</taxon>
        <taxon>Panagrolaimus</taxon>
    </lineage>
</organism>
<dbReference type="Proteomes" id="UP000887580">
    <property type="component" value="Unplaced"/>
</dbReference>
<evidence type="ECO:0000313" key="1">
    <source>
        <dbReference type="Proteomes" id="UP000887580"/>
    </source>
</evidence>